<comment type="subcellular location">
    <subcellularLocation>
        <location evidence="1">Membrane</location>
        <topology evidence="1">Multi-pass membrane protein</topology>
    </subcellularLocation>
</comment>
<evidence type="ECO:0000259" key="6">
    <source>
        <dbReference type="Pfam" id="PF00892"/>
    </source>
</evidence>
<dbReference type="InterPro" id="IPR037185">
    <property type="entry name" value="EmrE-like"/>
</dbReference>
<comment type="caution">
    <text evidence="7">The sequence shown here is derived from an EMBL/GenBank/DDBJ whole genome shotgun (WGS) entry which is preliminary data.</text>
</comment>
<name>A0ABD5ZS08_9EURY</name>
<dbReference type="InterPro" id="IPR000620">
    <property type="entry name" value="EamA_dom"/>
</dbReference>
<evidence type="ECO:0000313" key="8">
    <source>
        <dbReference type="Proteomes" id="UP001596398"/>
    </source>
</evidence>
<organism evidence="7 8">
    <name type="scientific">Halosegnis marinus</name>
    <dbReference type="NCBI Taxonomy" id="3034023"/>
    <lineage>
        <taxon>Archaea</taxon>
        <taxon>Methanobacteriati</taxon>
        <taxon>Methanobacteriota</taxon>
        <taxon>Stenosarchaea group</taxon>
        <taxon>Halobacteria</taxon>
        <taxon>Halobacteriales</taxon>
        <taxon>Natronomonadaceae</taxon>
        <taxon>Halosegnis</taxon>
    </lineage>
</organism>
<feature type="transmembrane region" description="Helical" evidence="5">
    <location>
        <begin position="271"/>
        <end position="287"/>
    </location>
</feature>
<protein>
    <submittedName>
        <fullName evidence="7">DMT family transporter</fullName>
    </submittedName>
</protein>
<feature type="transmembrane region" description="Helical" evidence="5">
    <location>
        <begin position="37"/>
        <end position="54"/>
    </location>
</feature>
<keyword evidence="2 5" id="KW-0812">Transmembrane</keyword>
<sequence>MTRRDAALFLLLAATWGSAFAVTRVGLDDLPPTLFAALRFDLAALVMLPLALALGRRVRPRSSADWAYVLLGGLLTVGLHHALLFAGQLYVASAVAAVLLGLIPVVTPALERLAGTDEAVGALDVAGVLVGFAGVVVIANPDPARVVESARGAALVFGSALAFAAGAVLTDRTDPGLDALGAQPAMYAVGAVALHAATLVVPGETLAAAAFTPSALGAIAYMALVAGVGGFTLYFVLLRRLGPFSMGLLEYVIPPFAALTGWYYLDERLGATAVLGFALVLVGFAVVKRGRLLAAVGARPDTAK</sequence>
<keyword evidence="8" id="KW-1185">Reference proteome</keyword>
<evidence type="ECO:0000313" key="7">
    <source>
        <dbReference type="EMBL" id="MFC7236223.1"/>
    </source>
</evidence>
<dbReference type="PANTHER" id="PTHR32322:SF2">
    <property type="entry name" value="EAMA DOMAIN-CONTAINING PROTEIN"/>
    <property type="match status" value="1"/>
</dbReference>
<dbReference type="AlphaFoldDB" id="A0ABD5ZS08"/>
<dbReference type="GeneID" id="79267934"/>
<dbReference type="Pfam" id="PF00892">
    <property type="entry name" value="EamA"/>
    <property type="match status" value="2"/>
</dbReference>
<dbReference type="GO" id="GO:0016020">
    <property type="term" value="C:membrane"/>
    <property type="evidence" value="ECO:0007669"/>
    <property type="project" value="UniProtKB-SubCell"/>
</dbReference>
<reference evidence="7 8" key="1">
    <citation type="journal article" date="2019" name="Int. J. Syst. Evol. Microbiol.">
        <title>The Global Catalogue of Microorganisms (GCM) 10K type strain sequencing project: providing services to taxonomists for standard genome sequencing and annotation.</title>
        <authorList>
            <consortium name="The Broad Institute Genomics Platform"/>
            <consortium name="The Broad Institute Genome Sequencing Center for Infectious Disease"/>
            <person name="Wu L."/>
            <person name="Ma J."/>
        </authorList>
    </citation>
    <scope>NUCLEOTIDE SEQUENCE [LARGE SCALE GENOMIC DNA]</scope>
    <source>
        <strain evidence="7 8">DT85</strain>
    </source>
</reference>
<feature type="transmembrane region" description="Helical" evidence="5">
    <location>
        <begin position="215"/>
        <end position="236"/>
    </location>
</feature>
<evidence type="ECO:0000256" key="2">
    <source>
        <dbReference type="ARBA" id="ARBA00022692"/>
    </source>
</evidence>
<gene>
    <name evidence="7" type="ORF">ACFQJ4_12940</name>
</gene>
<dbReference type="PANTHER" id="PTHR32322">
    <property type="entry name" value="INNER MEMBRANE TRANSPORTER"/>
    <property type="match status" value="1"/>
</dbReference>
<feature type="transmembrane region" description="Helical" evidence="5">
    <location>
        <begin position="89"/>
        <end position="110"/>
    </location>
</feature>
<feature type="domain" description="EamA" evidence="6">
    <location>
        <begin position="8"/>
        <end position="138"/>
    </location>
</feature>
<feature type="domain" description="EamA" evidence="6">
    <location>
        <begin position="151"/>
        <end position="287"/>
    </location>
</feature>
<dbReference type="Proteomes" id="UP001596398">
    <property type="component" value="Unassembled WGS sequence"/>
</dbReference>
<feature type="transmembrane region" description="Helical" evidence="5">
    <location>
        <begin position="122"/>
        <end position="140"/>
    </location>
</feature>
<feature type="transmembrane region" description="Helical" evidence="5">
    <location>
        <begin position="248"/>
        <end position="265"/>
    </location>
</feature>
<dbReference type="EMBL" id="JBHTAP010000001">
    <property type="protein sequence ID" value="MFC7236223.1"/>
    <property type="molecule type" value="Genomic_DNA"/>
</dbReference>
<keyword evidence="3 5" id="KW-1133">Transmembrane helix</keyword>
<evidence type="ECO:0000256" key="3">
    <source>
        <dbReference type="ARBA" id="ARBA00022989"/>
    </source>
</evidence>
<keyword evidence="4 5" id="KW-0472">Membrane</keyword>
<evidence type="ECO:0000256" key="4">
    <source>
        <dbReference type="ARBA" id="ARBA00023136"/>
    </source>
</evidence>
<dbReference type="RefSeq" id="WP_276234381.1">
    <property type="nucleotide sequence ID" value="NZ_CP119802.1"/>
</dbReference>
<feature type="transmembrane region" description="Helical" evidence="5">
    <location>
        <begin position="152"/>
        <end position="170"/>
    </location>
</feature>
<proteinExistence type="predicted"/>
<evidence type="ECO:0000256" key="1">
    <source>
        <dbReference type="ARBA" id="ARBA00004141"/>
    </source>
</evidence>
<dbReference type="SUPFAM" id="SSF103481">
    <property type="entry name" value="Multidrug resistance efflux transporter EmrE"/>
    <property type="match status" value="2"/>
</dbReference>
<accession>A0ABD5ZS08</accession>
<dbReference type="InterPro" id="IPR050638">
    <property type="entry name" value="AA-Vitamin_Transporters"/>
</dbReference>
<feature type="transmembrane region" description="Helical" evidence="5">
    <location>
        <begin position="66"/>
        <end position="83"/>
    </location>
</feature>
<feature type="transmembrane region" description="Helical" evidence="5">
    <location>
        <begin position="182"/>
        <end position="203"/>
    </location>
</feature>
<evidence type="ECO:0000256" key="5">
    <source>
        <dbReference type="SAM" id="Phobius"/>
    </source>
</evidence>